<evidence type="ECO:0000313" key="2">
    <source>
        <dbReference type="Proteomes" id="UP000789366"/>
    </source>
</evidence>
<gene>
    <name evidence="1" type="ORF">SPELUC_LOCUS9494</name>
</gene>
<sequence length="96" mass="11405">KYEKGEHQVAFSTFNDLKNEPNLDSKTNRLAKYYLALCYIHGHGVNQNKAYALRTANDFHDNNKYEDAWNIYRELTKDDEMKLKALINMAECYMYK</sequence>
<dbReference type="Proteomes" id="UP000789366">
    <property type="component" value="Unassembled WGS sequence"/>
</dbReference>
<proteinExistence type="predicted"/>
<name>A0ACA9NR03_9GLOM</name>
<keyword evidence="2" id="KW-1185">Reference proteome</keyword>
<evidence type="ECO:0000313" key="1">
    <source>
        <dbReference type="EMBL" id="CAG8667013.1"/>
    </source>
</evidence>
<organism evidence="1 2">
    <name type="scientific">Cetraspora pellucida</name>
    <dbReference type="NCBI Taxonomy" id="1433469"/>
    <lineage>
        <taxon>Eukaryota</taxon>
        <taxon>Fungi</taxon>
        <taxon>Fungi incertae sedis</taxon>
        <taxon>Mucoromycota</taxon>
        <taxon>Glomeromycotina</taxon>
        <taxon>Glomeromycetes</taxon>
        <taxon>Diversisporales</taxon>
        <taxon>Gigasporaceae</taxon>
        <taxon>Cetraspora</taxon>
    </lineage>
</organism>
<dbReference type="EMBL" id="CAJVPW010016069">
    <property type="protein sequence ID" value="CAG8667013.1"/>
    <property type="molecule type" value="Genomic_DNA"/>
</dbReference>
<accession>A0ACA9NR03</accession>
<reference evidence="1" key="1">
    <citation type="submission" date="2021-06" db="EMBL/GenBank/DDBJ databases">
        <authorList>
            <person name="Kallberg Y."/>
            <person name="Tangrot J."/>
            <person name="Rosling A."/>
        </authorList>
    </citation>
    <scope>NUCLEOTIDE SEQUENCE</scope>
    <source>
        <strain evidence="1">28 12/20/2015</strain>
    </source>
</reference>
<feature type="non-terminal residue" evidence="1">
    <location>
        <position position="1"/>
    </location>
</feature>
<protein>
    <submittedName>
        <fullName evidence="1">14947_t:CDS:1</fullName>
    </submittedName>
</protein>
<comment type="caution">
    <text evidence="1">The sequence shown here is derived from an EMBL/GenBank/DDBJ whole genome shotgun (WGS) entry which is preliminary data.</text>
</comment>